<dbReference type="Proteomes" id="UP000821598">
    <property type="component" value="Unassembled WGS sequence"/>
</dbReference>
<gene>
    <name evidence="1" type="ORF">FSB64_23445</name>
</gene>
<accession>A0ABX2NQD2</accession>
<dbReference type="EMBL" id="VOMC01000025">
    <property type="protein sequence ID" value="NVI06667.1"/>
    <property type="molecule type" value="Genomic_DNA"/>
</dbReference>
<keyword evidence="2" id="KW-1185">Reference proteome</keyword>
<dbReference type="RefSeq" id="WP_176368018.1">
    <property type="nucleotide sequence ID" value="NZ_VOMC01000025.1"/>
</dbReference>
<reference evidence="1 2" key="1">
    <citation type="submission" date="2019-08" db="EMBL/GenBank/DDBJ databases">
        <title>Paraburkholderia simonii sp. nov. and P. youngii sp. nov. Brazilian and Mexican Mimosa-associated rhizobia.</title>
        <authorList>
            <person name="Mavima L."/>
            <person name="Beukes C.W."/>
            <person name="Palmer M."/>
            <person name="De Meyer S.E."/>
            <person name="James E.K."/>
            <person name="Maluk M."/>
            <person name="Avontuur J.R."/>
            <person name="Chan W.Y."/>
            <person name="Venter S.N."/>
            <person name="Steenkamp E.T."/>
        </authorList>
    </citation>
    <scope>NUCLEOTIDE SEQUENCE [LARGE SCALE GENOMIC DNA]</scope>
    <source>
        <strain evidence="1 2">JPY454</strain>
    </source>
</reference>
<proteinExistence type="predicted"/>
<evidence type="ECO:0000313" key="1">
    <source>
        <dbReference type="EMBL" id="NVI06667.1"/>
    </source>
</evidence>
<sequence>MTSLSLGAFHEVRERRHGHFFSISLYRSFNLYIESPWLFDVDRWFHFALPASVPRESHDDIVQGMEEARAAWLRYSPSMLLSLQSYELRDMLGRSGNRFHMYRMRDHEVAKAMYDEVKNGSLIFVPERDEIRKCVQAIREQREAASRSDSERTRLPNDADMLRSLPGKIPRAPHNLGNAKPFGYTRDALSDDVQKISARGVSEFHETECFAEYERNLDECNLYKRMTNAAYTFITCKQNAFTLYNQSRGY</sequence>
<evidence type="ECO:0000313" key="2">
    <source>
        <dbReference type="Proteomes" id="UP000821598"/>
    </source>
</evidence>
<protein>
    <submittedName>
        <fullName evidence="1">Uncharacterized protein</fullName>
    </submittedName>
</protein>
<organism evidence="1 2">
    <name type="scientific">Paraburkholderia youngii</name>
    <dbReference type="NCBI Taxonomy" id="2782701"/>
    <lineage>
        <taxon>Bacteria</taxon>
        <taxon>Pseudomonadati</taxon>
        <taxon>Pseudomonadota</taxon>
        <taxon>Betaproteobacteria</taxon>
        <taxon>Burkholderiales</taxon>
        <taxon>Burkholderiaceae</taxon>
        <taxon>Paraburkholderia</taxon>
    </lineage>
</organism>
<comment type="caution">
    <text evidence="1">The sequence shown here is derived from an EMBL/GenBank/DDBJ whole genome shotgun (WGS) entry which is preliminary data.</text>
</comment>
<name>A0ABX2NQD2_9BURK</name>